<organism evidence="1 2">
    <name type="scientific">Citrus clementina</name>
    <name type="common">Clementine</name>
    <name type="synonym">Citrus deliciosa x Citrus sinensis</name>
    <dbReference type="NCBI Taxonomy" id="85681"/>
    <lineage>
        <taxon>Eukaryota</taxon>
        <taxon>Viridiplantae</taxon>
        <taxon>Streptophyta</taxon>
        <taxon>Embryophyta</taxon>
        <taxon>Tracheophyta</taxon>
        <taxon>Spermatophyta</taxon>
        <taxon>Magnoliopsida</taxon>
        <taxon>eudicotyledons</taxon>
        <taxon>Gunneridae</taxon>
        <taxon>Pentapetalae</taxon>
        <taxon>rosids</taxon>
        <taxon>malvids</taxon>
        <taxon>Sapindales</taxon>
        <taxon>Rutaceae</taxon>
        <taxon>Aurantioideae</taxon>
        <taxon>Citrus</taxon>
    </lineage>
</organism>
<dbReference type="InParanoid" id="V4S630"/>
<proteinExistence type="predicted"/>
<evidence type="ECO:0000313" key="1">
    <source>
        <dbReference type="EMBL" id="ESR34275.1"/>
    </source>
</evidence>
<sequence>MKSLTMPTYIYIPHQVIVYMSTQAQPSDQVRENLLISLIEVDVHSGTLLKYQYLTINNKQKLLDAESR</sequence>
<keyword evidence="2" id="KW-1185">Reference proteome</keyword>
<gene>
    <name evidence="1" type="ORF">CICLE_v10006387mg</name>
</gene>
<dbReference type="AlphaFoldDB" id="V4S630"/>
<dbReference type="KEGG" id="cic:CICLE_v10006387mg"/>
<protein>
    <submittedName>
        <fullName evidence="1">Uncharacterized protein</fullName>
    </submittedName>
</protein>
<accession>V4S630</accession>
<dbReference type="EMBL" id="KI537036">
    <property type="protein sequence ID" value="ESR34275.1"/>
    <property type="molecule type" value="Genomic_DNA"/>
</dbReference>
<reference evidence="1 2" key="1">
    <citation type="submission" date="2013-10" db="EMBL/GenBank/DDBJ databases">
        <authorList>
            <consortium name="International Citrus Genome Consortium"/>
            <person name="Jenkins J."/>
            <person name="Schmutz J."/>
            <person name="Prochnik S."/>
            <person name="Rokhsar D."/>
            <person name="Gmitter F."/>
            <person name="Ollitrault P."/>
            <person name="Machado M."/>
            <person name="Talon M."/>
            <person name="Wincker P."/>
            <person name="Jaillon O."/>
            <person name="Morgante M."/>
        </authorList>
    </citation>
    <scope>NUCLEOTIDE SEQUENCE</scope>
    <source>
        <strain evidence="2">cv. Clemenules</strain>
    </source>
</reference>
<evidence type="ECO:0000313" key="2">
    <source>
        <dbReference type="Proteomes" id="UP000030687"/>
    </source>
</evidence>
<dbReference type="Gramene" id="ESR34275">
    <property type="protein sequence ID" value="ESR34275"/>
    <property type="gene ID" value="CICLE_v10006387mg"/>
</dbReference>
<dbReference type="Proteomes" id="UP000030687">
    <property type="component" value="Unassembled WGS sequence"/>
</dbReference>
<name>V4S630_CITCL</name>